<dbReference type="EMBL" id="KV745336">
    <property type="protein sequence ID" value="OCK75295.1"/>
    <property type="molecule type" value="Genomic_DNA"/>
</dbReference>
<name>A0A8E2E0T1_9PEZI</name>
<keyword evidence="3" id="KW-1185">Reference proteome</keyword>
<accession>A0A8E2E0T1</accession>
<evidence type="ECO:0000259" key="1">
    <source>
        <dbReference type="Pfam" id="PF12770"/>
    </source>
</evidence>
<dbReference type="InterPro" id="IPR024983">
    <property type="entry name" value="CHAT_dom"/>
</dbReference>
<reference evidence="2 3" key="1">
    <citation type="journal article" date="2016" name="Nat. Commun.">
        <title>Ectomycorrhizal ecology is imprinted in the genome of the dominant symbiotic fungus Cenococcum geophilum.</title>
        <authorList>
            <consortium name="DOE Joint Genome Institute"/>
            <person name="Peter M."/>
            <person name="Kohler A."/>
            <person name="Ohm R.A."/>
            <person name="Kuo A."/>
            <person name="Krutzmann J."/>
            <person name="Morin E."/>
            <person name="Arend M."/>
            <person name="Barry K.W."/>
            <person name="Binder M."/>
            <person name="Choi C."/>
            <person name="Clum A."/>
            <person name="Copeland A."/>
            <person name="Grisel N."/>
            <person name="Haridas S."/>
            <person name="Kipfer T."/>
            <person name="LaButti K."/>
            <person name="Lindquist E."/>
            <person name="Lipzen A."/>
            <person name="Maire R."/>
            <person name="Meier B."/>
            <person name="Mihaltcheva S."/>
            <person name="Molinier V."/>
            <person name="Murat C."/>
            <person name="Poggeler S."/>
            <person name="Quandt C.A."/>
            <person name="Sperisen C."/>
            <person name="Tritt A."/>
            <person name="Tisserant E."/>
            <person name="Crous P.W."/>
            <person name="Henrissat B."/>
            <person name="Nehls U."/>
            <person name="Egli S."/>
            <person name="Spatafora J.W."/>
            <person name="Grigoriev I.V."/>
            <person name="Martin F.M."/>
        </authorList>
    </citation>
    <scope>NUCLEOTIDE SEQUENCE [LARGE SCALE GENOMIC DNA]</scope>
    <source>
        <strain evidence="2 3">CBS 459.81</strain>
    </source>
</reference>
<proteinExistence type="predicted"/>
<dbReference type="AlphaFoldDB" id="A0A8E2E0T1"/>
<dbReference type="Pfam" id="PF12770">
    <property type="entry name" value="CHAT"/>
    <property type="match status" value="1"/>
</dbReference>
<sequence length="113" mass="12550">MLFLGSVRRAWIAYLSACSTAGMRTSRLADQGLYTSGAFQVAGFAHVVGSLWPVNDEVCVDVARVFYERRITPQGEPGQNRRVAAALREAVLHIRQRDPSSWRKWGAYIHSGA</sequence>
<organism evidence="2 3">
    <name type="scientific">Lepidopterella palustris CBS 459.81</name>
    <dbReference type="NCBI Taxonomy" id="1314670"/>
    <lineage>
        <taxon>Eukaryota</taxon>
        <taxon>Fungi</taxon>
        <taxon>Dikarya</taxon>
        <taxon>Ascomycota</taxon>
        <taxon>Pezizomycotina</taxon>
        <taxon>Dothideomycetes</taxon>
        <taxon>Pleosporomycetidae</taxon>
        <taxon>Mytilinidiales</taxon>
        <taxon>Argynnaceae</taxon>
        <taxon>Lepidopterella</taxon>
    </lineage>
</organism>
<evidence type="ECO:0000313" key="3">
    <source>
        <dbReference type="Proteomes" id="UP000250266"/>
    </source>
</evidence>
<dbReference type="OrthoDB" id="9991317at2759"/>
<feature type="domain" description="CHAT" evidence="1">
    <location>
        <begin position="12"/>
        <end position="113"/>
    </location>
</feature>
<dbReference type="Proteomes" id="UP000250266">
    <property type="component" value="Unassembled WGS sequence"/>
</dbReference>
<protein>
    <recommendedName>
        <fullName evidence="1">CHAT domain-containing protein</fullName>
    </recommendedName>
</protein>
<gene>
    <name evidence="2" type="ORF">K432DRAFT_308871</name>
</gene>
<evidence type="ECO:0000313" key="2">
    <source>
        <dbReference type="EMBL" id="OCK75295.1"/>
    </source>
</evidence>